<reference evidence="1" key="1">
    <citation type="submission" date="2021-06" db="EMBL/GenBank/DDBJ databases">
        <authorList>
            <person name="Kallberg Y."/>
            <person name="Tangrot J."/>
            <person name="Rosling A."/>
        </authorList>
    </citation>
    <scope>NUCLEOTIDE SEQUENCE</scope>
    <source>
        <strain evidence="1">CL551</strain>
    </source>
</reference>
<protein>
    <submittedName>
        <fullName evidence="1">2465_t:CDS:1</fullName>
    </submittedName>
</protein>
<comment type="caution">
    <text evidence="1">The sequence shown here is derived from an EMBL/GenBank/DDBJ whole genome shotgun (WGS) entry which is preliminary data.</text>
</comment>
<sequence length="199" mass="22566">MSFRCVARYDHYPYFIYNAHVRLKYGFINVINSTLSPTHRLFHATNRDFRPSLGLDNNMKIDPDDPIITKIRSDPTILESINEFAALLKVKGVDLSTGQMPSFMQMAKLAGDREVSEKLNILNTQFRQAGIAFDTETAQKFMSIQNKQAIEVPKTSSTPEGSQNTMGKLTTKKIEVIETKKESSGIVDKFRLWWAGKAN</sequence>
<evidence type="ECO:0000313" key="1">
    <source>
        <dbReference type="EMBL" id="CAG8634402.1"/>
    </source>
</evidence>
<dbReference type="AlphaFoldDB" id="A0A9N9DDL3"/>
<evidence type="ECO:0000313" key="2">
    <source>
        <dbReference type="Proteomes" id="UP000789342"/>
    </source>
</evidence>
<proteinExistence type="predicted"/>
<gene>
    <name evidence="1" type="ORF">AMORRO_LOCUS9237</name>
</gene>
<dbReference type="Proteomes" id="UP000789342">
    <property type="component" value="Unassembled WGS sequence"/>
</dbReference>
<dbReference type="OrthoDB" id="10008801at2759"/>
<keyword evidence="2" id="KW-1185">Reference proteome</keyword>
<name>A0A9N9DDL3_9GLOM</name>
<accession>A0A9N9DDL3</accession>
<organism evidence="1 2">
    <name type="scientific">Acaulospora morrowiae</name>
    <dbReference type="NCBI Taxonomy" id="94023"/>
    <lineage>
        <taxon>Eukaryota</taxon>
        <taxon>Fungi</taxon>
        <taxon>Fungi incertae sedis</taxon>
        <taxon>Mucoromycota</taxon>
        <taxon>Glomeromycotina</taxon>
        <taxon>Glomeromycetes</taxon>
        <taxon>Diversisporales</taxon>
        <taxon>Acaulosporaceae</taxon>
        <taxon>Acaulospora</taxon>
    </lineage>
</organism>
<dbReference type="EMBL" id="CAJVPV010008766">
    <property type="protein sequence ID" value="CAG8634402.1"/>
    <property type="molecule type" value="Genomic_DNA"/>
</dbReference>